<dbReference type="InterPro" id="IPR045155">
    <property type="entry name" value="Beta-lactam_cat"/>
</dbReference>
<feature type="domain" description="Beta-lactamase class A catalytic" evidence="7">
    <location>
        <begin position="60"/>
        <end position="278"/>
    </location>
</feature>
<dbReference type="PANTHER" id="PTHR35333">
    <property type="entry name" value="BETA-LACTAMASE"/>
    <property type="match status" value="1"/>
</dbReference>
<name>A0ABR9P130_9ACTN</name>
<dbReference type="EMBL" id="JADBGI010000002">
    <property type="protein sequence ID" value="MBE2997537.1"/>
    <property type="molecule type" value="Genomic_DNA"/>
</dbReference>
<dbReference type="NCBIfam" id="NF033103">
    <property type="entry name" value="bla_class_A"/>
    <property type="match status" value="1"/>
</dbReference>
<dbReference type="RefSeq" id="WP_193120200.1">
    <property type="nucleotide sequence ID" value="NZ_JADBGI010000002.1"/>
</dbReference>
<accession>A0ABR9P130</accession>
<evidence type="ECO:0000256" key="2">
    <source>
        <dbReference type="ARBA" id="ARBA00012865"/>
    </source>
</evidence>
<reference evidence="8 9" key="1">
    <citation type="submission" date="2020-09" db="EMBL/GenBank/DDBJ databases">
        <title>Diversity and distribution of actinomycetes associated with coral in the coast of Hainan.</title>
        <authorList>
            <person name="Li F."/>
        </authorList>
    </citation>
    <scope>NUCLEOTIDE SEQUENCE [LARGE SCALE GENOMIC DNA]</scope>
    <source>
        <strain evidence="8 9">HNM0947</strain>
    </source>
</reference>
<dbReference type="Pfam" id="PF13354">
    <property type="entry name" value="Beta-lactamase2"/>
    <property type="match status" value="1"/>
</dbReference>
<comment type="similarity">
    <text evidence="1 5">Belongs to the class-A beta-lactamase family.</text>
</comment>
<evidence type="ECO:0000256" key="4">
    <source>
        <dbReference type="ARBA" id="ARBA00023251"/>
    </source>
</evidence>
<evidence type="ECO:0000313" key="8">
    <source>
        <dbReference type="EMBL" id="MBE2997537.1"/>
    </source>
</evidence>
<evidence type="ECO:0000256" key="6">
    <source>
        <dbReference type="SAM" id="SignalP"/>
    </source>
</evidence>
<keyword evidence="3 5" id="KW-0378">Hydrolase</keyword>
<evidence type="ECO:0000259" key="7">
    <source>
        <dbReference type="Pfam" id="PF13354"/>
    </source>
</evidence>
<comment type="caution">
    <text evidence="8">The sequence shown here is derived from an EMBL/GenBank/DDBJ whole genome shotgun (WGS) entry which is preliminary data.</text>
</comment>
<dbReference type="Gene3D" id="3.40.710.10">
    <property type="entry name" value="DD-peptidase/beta-lactamase superfamily"/>
    <property type="match status" value="1"/>
</dbReference>
<organism evidence="8 9">
    <name type="scientific">Nocardiopsis coralli</name>
    <dbReference type="NCBI Taxonomy" id="2772213"/>
    <lineage>
        <taxon>Bacteria</taxon>
        <taxon>Bacillati</taxon>
        <taxon>Actinomycetota</taxon>
        <taxon>Actinomycetes</taxon>
        <taxon>Streptosporangiales</taxon>
        <taxon>Nocardiopsidaceae</taxon>
        <taxon>Nocardiopsis</taxon>
    </lineage>
</organism>
<feature type="chain" id="PRO_5045951397" description="Beta-lactamase" evidence="6">
    <location>
        <begin position="31"/>
        <end position="305"/>
    </location>
</feature>
<evidence type="ECO:0000256" key="5">
    <source>
        <dbReference type="RuleBase" id="RU361140"/>
    </source>
</evidence>
<keyword evidence="9" id="KW-1185">Reference proteome</keyword>
<dbReference type="PRINTS" id="PR00118">
    <property type="entry name" value="BLACTAMASEA"/>
</dbReference>
<dbReference type="InterPro" id="IPR023650">
    <property type="entry name" value="Beta-lactam_class-A_AS"/>
</dbReference>
<dbReference type="EC" id="3.5.2.6" evidence="2 5"/>
<evidence type="ECO:0000256" key="1">
    <source>
        <dbReference type="ARBA" id="ARBA00009009"/>
    </source>
</evidence>
<comment type="catalytic activity">
    <reaction evidence="5">
        <text>a beta-lactam + H2O = a substituted beta-amino acid</text>
        <dbReference type="Rhea" id="RHEA:20401"/>
        <dbReference type="ChEBI" id="CHEBI:15377"/>
        <dbReference type="ChEBI" id="CHEBI:35627"/>
        <dbReference type="ChEBI" id="CHEBI:140347"/>
        <dbReference type="EC" id="3.5.2.6"/>
    </reaction>
</comment>
<keyword evidence="6" id="KW-0732">Signal</keyword>
<gene>
    <name evidence="8" type="primary">bla</name>
    <name evidence="8" type="ORF">IDM40_02295</name>
</gene>
<sequence length="305" mass="32413">MSTNARLRPAAVLTVSLALAPLAGCATGQAAPDPAPSADPAAAAEEAFTALESEYDARLGVYALDTGTGQEVEYGADDRFAFASTFKALAVGALLHQHGAEVLDEEMPLGEGDLLENAPIAEELVEEGRTSMTLREASDATVRYSDNTAGNLVLERLGGPDGFEEALREIGDETTNSDRWEQALNEAAPGDERDTSTPRAMAESLQSYVLEEDTLPEEEREFLTDLLERNTTGDTLIRAGVPEDWEVGDKTGGGGYATRNDIAVAWPSEGDPVVIAVMSDREDEDAEYDDALVADATEALVEALD</sequence>
<feature type="signal peptide" evidence="6">
    <location>
        <begin position="1"/>
        <end position="30"/>
    </location>
</feature>
<evidence type="ECO:0000256" key="3">
    <source>
        <dbReference type="ARBA" id="ARBA00022801"/>
    </source>
</evidence>
<dbReference type="InterPro" id="IPR012338">
    <property type="entry name" value="Beta-lactam/transpept-like"/>
</dbReference>
<dbReference type="InterPro" id="IPR000871">
    <property type="entry name" value="Beta-lactam_class-A"/>
</dbReference>
<evidence type="ECO:0000313" key="9">
    <source>
        <dbReference type="Proteomes" id="UP000806528"/>
    </source>
</evidence>
<protein>
    <recommendedName>
        <fullName evidence="2 5">Beta-lactamase</fullName>
        <ecNumber evidence="2 5">3.5.2.6</ecNumber>
    </recommendedName>
</protein>
<dbReference type="PANTHER" id="PTHR35333:SF3">
    <property type="entry name" value="BETA-LACTAMASE-TYPE TRANSPEPTIDASE FOLD CONTAINING PROTEIN"/>
    <property type="match status" value="1"/>
</dbReference>
<keyword evidence="4 5" id="KW-0046">Antibiotic resistance</keyword>
<dbReference type="SUPFAM" id="SSF56601">
    <property type="entry name" value="beta-lactamase/transpeptidase-like"/>
    <property type="match status" value="1"/>
</dbReference>
<proteinExistence type="inferred from homology"/>
<dbReference type="Proteomes" id="UP000806528">
    <property type="component" value="Unassembled WGS sequence"/>
</dbReference>
<dbReference type="PROSITE" id="PS00146">
    <property type="entry name" value="BETA_LACTAMASE_A"/>
    <property type="match status" value="1"/>
</dbReference>